<organism evidence="2 3">
    <name type="scientific">Fibrobacter succinogenes</name>
    <name type="common">Bacteroides succinogenes</name>
    <dbReference type="NCBI Taxonomy" id="833"/>
    <lineage>
        <taxon>Bacteria</taxon>
        <taxon>Pseudomonadati</taxon>
        <taxon>Fibrobacterota</taxon>
        <taxon>Fibrobacteria</taxon>
        <taxon>Fibrobacterales</taxon>
        <taxon>Fibrobacteraceae</taxon>
        <taxon>Fibrobacter</taxon>
    </lineage>
</organism>
<keyword evidence="1" id="KW-0732">Signal</keyword>
<dbReference type="PROSITE" id="PS51257">
    <property type="entry name" value="PROKAR_LIPOPROTEIN"/>
    <property type="match status" value="1"/>
</dbReference>
<protein>
    <recommendedName>
        <fullName evidence="4">Lipoprotein</fullName>
    </recommendedName>
</protein>
<evidence type="ECO:0000256" key="1">
    <source>
        <dbReference type="SAM" id="SignalP"/>
    </source>
</evidence>
<dbReference type="EMBL" id="UHJL01000001">
    <property type="protein sequence ID" value="SUQ18843.1"/>
    <property type="molecule type" value="Genomic_DNA"/>
</dbReference>
<sequence>MAFKKSIISLGFAICMLAGCADSYHWTASHPSYHKAPYGGIAVTGIENAFVITRSNWFAKRLEIGTDSIQIKGTLHCRNIFETEMRKAYGNLIVLPDTANTKFPEESLKIDERIFIKGHIPEQGVTLKDPAGNVPPVVLILHEFIIGTDLKRENFFDYAFIHNESESLRKPDNVSAIFSYTLWDNLKQRPLFSAVDEIQQPITTYKLSNLTNLVQMAVQKIRKNLYEGVVK</sequence>
<evidence type="ECO:0000313" key="2">
    <source>
        <dbReference type="EMBL" id="SUQ18843.1"/>
    </source>
</evidence>
<dbReference type="AlphaFoldDB" id="A0A380RTE9"/>
<evidence type="ECO:0008006" key="4">
    <source>
        <dbReference type="Google" id="ProtNLM"/>
    </source>
</evidence>
<proteinExistence type="predicted"/>
<accession>A0A380RTE9</accession>
<gene>
    <name evidence="2" type="ORF">SAMN05661053_0063</name>
</gene>
<feature type="signal peptide" evidence="1">
    <location>
        <begin position="1"/>
        <end position="20"/>
    </location>
</feature>
<feature type="chain" id="PRO_5016707410" description="Lipoprotein" evidence="1">
    <location>
        <begin position="21"/>
        <end position="231"/>
    </location>
</feature>
<dbReference type="RefSeq" id="WP_109571678.1">
    <property type="nucleotide sequence ID" value="NZ_UHJL01000001.1"/>
</dbReference>
<evidence type="ECO:0000313" key="3">
    <source>
        <dbReference type="Proteomes" id="UP000255423"/>
    </source>
</evidence>
<reference evidence="2 3" key="1">
    <citation type="submission" date="2017-08" db="EMBL/GenBank/DDBJ databases">
        <authorList>
            <person name="de Groot N.N."/>
        </authorList>
    </citation>
    <scope>NUCLEOTIDE SEQUENCE [LARGE SCALE GENOMIC DNA]</scope>
    <source>
        <strain evidence="2 3">HM2</strain>
    </source>
</reference>
<dbReference type="Proteomes" id="UP000255423">
    <property type="component" value="Unassembled WGS sequence"/>
</dbReference>
<name>A0A380RTE9_FIBSU</name>